<gene>
    <name evidence="1" type="ORF">TSPGSL018_24872</name>
</gene>
<proteinExistence type="predicted"/>
<dbReference type="EMBL" id="GBEZ01025161">
    <property type="protein sequence ID" value="JAC61893.1"/>
    <property type="molecule type" value="Transcribed_RNA"/>
</dbReference>
<protein>
    <submittedName>
        <fullName evidence="1">Uncharacterized protein</fullName>
    </submittedName>
</protein>
<accession>A0A061QQ99</accession>
<organism evidence="1">
    <name type="scientific">Tetraselmis sp. GSL018</name>
    <dbReference type="NCBI Taxonomy" id="582737"/>
    <lineage>
        <taxon>Eukaryota</taxon>
        <taxon>Viridiplantae</taxon>
        <taxon>Chlorophyta</taxon>
        <taxon>core chlorophytes</taxon>
        <taxon>Chlorodendrophyceae</taxon>
        <taxon>Chlorodendrales</taxon>
        <taxon>Chlorodendraceae</taxon>
        <taxon>Tetraselmis</taxon>
    </lineage>
</organism>
<sequence length="35" mass="3671">RLTDGDARPGRLPPLFSALPAFPGQKGLSACGSMW</sequence>
<reference evidence="1" key="1">
    <citation type="submission" date="2014-05" db="EMBL/GenBank/DDBJ databases">
        <title>The transcriptome of the halophilic microalga Tetraselmis sp. GSL018 isolated from the Great Salt Lake, Utah.</title>
        <authorList>
            <person name="Jinkerson R.E."/>
            <person name="D'Adamo S."/>
            <person name="Posewitz M.C."/>
        </authorList>
    </citation>
    <scope>NUCLEOTIDE SEQUENCE</scope>
    <source>
        <strain evidence="1">GSL018</strain>
    </source>
</reference>
<feature type="non-terminal residue" evidence="1">
    <location>
        <position position="1"/>
    </location>
</feature>
<dbReference type="AlphaFoldDB" id="A0A061QQ99"/>
<name>A0A061QQ99_9CHLO</name>
<evidence type="ECO:0000313" key="1">
    <source>
        <dbReference type="EMBL" id="JAC61893.1"/>
    </source>
</evidence>